<gene>
    <name evidence="2" type="ORF">TTHERM_00841180</name>
</gene>
<feature type="non-terminal residue" evidence="2">
    <location>
        <position position="1"/>
    </location>
</feature>
<dbReference type="AlphaFoldDB" id="I7M4G4"/>
<protein>
    <submittedName>
        <fullName evidence="2">Uncharacterized protein</fullName>
    </submittedName>
</protein>
<reference evidence="3" key="1">
    <citation type="journal article" date="2006" name="PLoS Biol.">
        <title>Macronuclear genome sequence of the ciliate Tetrahymena thermophila, a model eukaryote.</title>
        <authorList>
            <person name="Eisen J.A."/>
            <person name="Coyne R.S."/>
            <person name="Wu M."/>
            <person name="Wu D."/>
            <person name="Thiagarajan M."/>
            <person name="Wortman J.R."/>
            <person name="Badger J.H."/>
            <person name="Ren Q."/>
            <person name="Amedeo P."/>
            <person name="Jones K.M."/>
            <person name="Tallon L.J."/>
            <person name="Delcher A.L."/>
            <person name="Salzberg S.L."/>
            <person name="Silva J.C."/>
            <person name="Haas B.J."/>
            <person name="Majoros W.H."/>
            <person name="Farzad M."/>
            <person name="Carlton J.M."/>
            <person name="Smith R.K. Jr."/>
            <person name="Garg J."/>
            <person name="Pearlman R.E."/>
            <person name="Karrer K.M."/>
            <person name="Sun L."/>
            <person name="Manning G."/>
            <person name="Elde N.C."/>
            <person name="Turkewitz A.P."/>
            <person name="Asai D.J."/>
            <person name="Wilkes D.E."/>
            <person name="Wang Y."/>
            <person name="Cai H."/>
            <person name="Collins K."/>
            <person name="Stewart B.A."/>
            <person name="Lee S.R."/>
            <person name="Wilamowska K."/>
            <person name="Weinberg Z."/>
            <person name="Ruzzo W.L."/>
            <person name="Wloga D."/>
            <person name="Gaertig J."/>
            <person name="Frankel J."/>
            <person name="Tsao C.-C."/>
            <person name="Gorovsky M.A."/>
            <person name="Keeling P.J."/>
            <person name="Waller R.F."/>
            <person name="Patron N.J."/>
            <person name="Cherry J.M."/>
            <person name="Stover N.A."/>
            <person name="Krieger C.J."/>
            <person name="del Toro C."/>
            <person name="Ryder H.F."/>
            <person name="Williamson S.C."/>
            <person name="Barbeau R.A."/>
            <person name="Hamilton E.P."/>
            <person name="Orias E."/>
        </authorList>
    </citation>
    <scope>NUCLEOTIDE SEQUENCE [LARGE SCALE GENOMIC DNA]</scope>
    <source>
        <strain evidence="3">SB210</strain>
    </source>
</reference>
<evidence type="ECO:0000313" key="3">
    <source>
        <dbReference type="Proteomes" id="UP000009168"/>
    </source>
</evidence>
<organism evidence="2 3">
    <name type="scientific">Tetrahymena thermophila (strain SB210)</name>
    <dbReference type="NCBI Taxonomy" id="312017"/>
    <lineage>
        <taxon>Eukaryota</taxon>
        <taxon>Sar</taxon>
        <taxon>Alveolata</taxon>
        <taxon>Ciliophora</taxon>
        <taxon>Intramacronucleata</taxon>
        <taxon>Oligohymenophorea</taxon>
        <taxon>Hymenostomatida</taxon>
        <taxon>Tetrahymenina</taxon>
        <taxon>Tetrahymenidae</taxon>
        <taxon>Tetrahymena</taxon>
    </lineage>
</organism>
<name>I7M4G4_TETTS</name>
<dbReference type="InParanoid" id="I7M4G4"/>
<evidence type="ECO:0000313" key="2">
    <source>
        <dbReference type="EMBL" id="EAS06992.2"/>
    </source>
</evidence>
<dbReference type="Proteomes" id="UP000009168">
    <property type="component" value="Unassembled WGS sequence"/>
</dbReference>
<evidence type="ECO:0000256" key="1">
    <source>
        <dbReference type="SAM" id="MobiDB-lite"/>
    </source>
</evidence>
<keyword evidence="3" id="KW-1185">Reference proteome</keyword>
<dbReference type="GeneID" id="7842146"/>
<accession>I7M4G4</accession>
<feature type="compositionally biased region" description="Basic and acidic residues" evidence="1">
    <location>
        <begin position="199"/>
        <end position="208"/>
    </location>
</feature>
<dbReference type="RefSeq" id="XP_001027234.2">
    <property type="nucleotide sequence ID" value="XM_001027234.2"/>
</dbReference>
<dbReference type="KEGG" id="tet:TTHERM_00841180"/>
<feature type="region of interest" description="Disordered" evidence="1">
    <location>
        <begin position="198"/>
        <end position="217"/>
    </location>
</feature>
<dbReference type="EMBL" id="GG662249">
    <property type="protein sequence ID" value="EAS06992.2"/>
    <property type="molecule type" value="Genomic_DNA"/>
</dbReference>
<proteinExistence type="predicted"/>
<sequence length="598" mass="70288">NNNKLKTNQKKTKKKYIKVINLYISSNNYKNKMGDFIKNIQFQKQKYFSTSGNQHIFDLGNSDQYSSSTSSEQPYFNNLNQDFQYYLRDNKNNYHYQQGEVQMNKQENNCPTLSNFPDSSYVANKNIQDGNKESLFNLFQYQIIEDSTQQQQFPNSQCELDSAQKSAMSNEQFAIVPRKQNIQFGIIDKPIKKQYKKLKNSEKNCQESDEKDEEQNNNQLQGISSKYNCNAIKQNTVGNFNYSKKKKKFGIINILKNIVIDKSFLLPGQIIINTQFDQGYKNVYINSDIYQAAKRVEKVVYNKERNTFESHFQTINAGLNDFEFIIKLLESKSDQQIYQQAQILRQYQQFISTYQNAFRAVQQMGIFDQELFQQNTERFIQQAEEVISKQPKDSIYIYFLNRINYAKGIYEEIKFGFNKGVCAIIGIEEEEAIQFSNQMLILCMMTPESQFQYYTSILQAEMQGQTNINIDYQQYTFEGMEIKLSTKQTIHHFPGQISQKDFSLRILEIEPDLQTLQKIIKGRNEPNKAESEFLAESSFNKKQLNRYQAGLKFLEDFYQSKVKKQNKPLRCDFVVKQALPICQAEEKIQNYQVKEDNK</sequence>